<dbReference type="PANTHER" id="PTHR39337">
    <property type="entry name" value="BLR5642 PROTEIN"/>
    <property type="match status" value="1"/>
</dbReference>
<sequence length="155" mass="16596">MAPMSTTSSPGLVSIGYEGRTLQDLLEVLAAEGVAVVADVRLTPLSRKPGLSKTKLAAALAGAGIEYVHLRSLGNPKDNRAPFWSGSPAVGVRRFRRMLADPERSASIDELAAIASERRVAVLCFERDHDRCHRQVVLDATTERQGVSSAPVAYA</sequence>
<gene>
    <name evidence="1" type="ORF">GCM10023349_15610</name>
</gene>
<name>A0ABP8X765_9ACTN</name>
<dbReference type="InterPro" id="IPR007438">
    <property type="entry name" value="DUF488"/>
</dbReference>
<evidence type="ECO:0000313" key="2">
    <source>
        <dbReference type="Proteomes" id="UP001499974"/>
    </source>
</evidence>
<comment type="caution">
    <text evidence="1">The sequence shown here is derived from an EMBL/GenBank/DDBJ whole genome shotgun (WGS) entry which is preliminary data.</text>
</comment>
<keyword evidence="2" id="KW-1185">Reference proteome</keyword>
<evidence type="ECO:0000313" key="1">
    <source>
        <dbReference type="EMBL" id="GAA4699989.1"/>
    </source>
</evidence>
<proteinExistence type="predicted"/>
<dbReference type="PIRSF" id="PIRSF024492">
    <property type="entry name" value="UCP024492"/>
    <property type="match status" value="1"/>
</dbReference>
<dbReference type="Proteomes" id="UP001499974">
    <property type="component" value="Unassembled WGS sequence"/>
</dbReference>
<dbReference type="EMBL" id="BAABKM010000002">
    <property type="protein sequence ID" value="GAA4699989.1"/>
    <property type="molecule type" value="Genomic_DNA"/>
</dbReference>
<organism evidence="1 2">
    <name type="scientific">Nocardioides conyzicola</name>
    <dbReference type="NCBI Taxonomy" id="1651781"/>
    <lineage>
        <taxon>Bacteria</taxon>
        <taxon>Bacillati</taxon>
        <taxon>Actinomycetota</taxon>
        <taxon>Actinomycetes</taxon>
        <taxon>Propionibacteriales</taxon>
        <taxon>Nocardioidaceae</taxon>
        <taxon>Nocardioides</taxon>
    </lineage>
</organism>
<protein>
    <submittedName>
        <fullName evidence="1">DUF488 domain-containing protein</fullName>
    </submittedName>
</protein>
<dbReference type="Pfam" id="PF04343">
    <property type="entry name" value="DUF488"/>
    <property type="match status" value="1"/>
</dbReference>
<dbReference type="InterPro" id="IPR014519">
    <property type="entry name" value="UCP024492"/>
</dbReference>
<accession>A0ABP8X765</accession>
<reference evidence="2" key="1">
    <citation type="journal article" date="2019" name="Int. J. Syst. Evol. Microbiol.">
        <title>The Global Catalogue of Microorganisms (GCM) 10K type strain sequencing project: providing services to taxonomists for standard genome sequencing and annotation.</title>
        <authorList>
            <consortium name="The Broad Institute Genomics Platform"/>
            <consortium name="The Broad Institute Genome Sequencing Center for Infectious Disease"/>
            <person name="Wu L."/>
            <person name="Ma J."/>
        </authorList>
    </citation>
    <scope>NUCLEOTIDE SEQUENCE [LARGE SCALE GENOMIC DNA]</scope>
    <source>
        <strain evidence="2">JCM 18531</strain>
    </source>
</reference>
<dbReference type="PANTHER" id="PTHR39337:SF1">
    <property type="entry name" value="BLR5642 PROTEIN"/>
    <property type="match status" value="1"/>
</dbReference>